<reference evidence="2" key="1">
    <citation type="submission" date="2023-03" db="EMBL/GenBank/DDBJ databases">
        <title>Massive genome expansion in bonnet fungi (Mycena s.s.) driven by repeated elements and novel gene families across ecological guilds.</title>
        <authorList>
            <consortium name="Lawrence Berkeley National Laboratory"/>
            <person name="Harder C.B."/>
            <person name="Miyauchi S."/>
            <person name="Viragh M."/>
            <person name="Kuo A."/>
            <person name="Thoen E."/>
            <person name="Andreopoulos B."/>
            <person name="Lu D."/>
            <person name="Skrede I."/>
            <person name="Drula E."/>
            <person name="Henrissat B."/>
            <person name="Morin E."/>
            <person name="Kohler A."/>
            <person name="Barry K."/>
            <person name="LaButti K."/>
            <person name="Morin E."/>
            <person name="Salamov A."/>
            <person name="Lipzen A."/>
            <person name="Mereny Z."/>
            <person name="Hegedus B."/>
            <person name="Baldrian P."/>
            <person name="Stursova M."/>
            <person name="Weitz H."/>
            <person name="Taylor A."/>
            <person name="Grigoriev I.V."/>
            <person name="Nagy L.G."/>
            <person name="Martin F."/>
            <person name="Kauserud H."/>
        </authorList>
    </citation>
    <scope>NUCLEOTIDE SEQUENCE</scope>
    <source>
        <strain evidence="2">CBHHK067</strain>
    </source>
</reference>
<evidence type="ECO:0000313" key="3">
    <source>
        <dbReference type="Proteomes" id="UP001221757"/>
    </source>
</evidence>
<evidence type="ECO:0000313" key="2">
    <source>
        <dbReference type="EMBL" id="KAJ7643271.1"/>
    </source>
</evidence>
<keyword evidence="3" id="KW-1185">Reference proteome</keyword>
<sequence>MWLVSKACIDTSVEGVSAGTEIDVDSRGCVPVDQAGSKARLNAVPERNAEDGGAWTVGAVDVNLDKHGYGKELRSAQCGHEERPGRAVDAHQRIRRGHRTEAEAGDGRLSLQAAQAEFASRTRNSQLRSEAKPSLASGSAAGFKSPVIAKRAALTADH</sequence>
<protein>
    <submittedName>
        <fullName evidence="2">Uncharacterized protein</fullName>
    </submittedName>
</protein>
<dbReference type="EMBL" id="JARKIE010000405">
    <property type="protein sequence ID" value="KAJ7643271.1"/>
    <property type="molecule type" value="Genomic_DNA"/>
</dbReference>
<dbReference type="Proteomes" id="UP001221757">
    <property type="component" value="Unassembled WGS sequence"/>
</dbReference>
<comment type="caution">
    <text evidence="2">The sequence shown here is derived from an EMBL/GenBank/DDBJ whole genome shotgun (WGS) entry which is preliminary data.</text>
</comment>
<dbReference type="AlphaFoldDB" id="A0AAD7CAA8"/>
<organism evidence="2 3">
    <name type="scientific">Mycena rosella</name>
    <name type="common">Pink bonnet</name>
    <name type="synonym">Agaricus rosellus</name>
    <dbReference type="NCBI Taxonomy" id="1033263"/>
    <lineage>
        <taxon>Eukaryota</taxon>
        <taxon>Fungi</taxon>
        <taxon>Dikarya</taxon>
        <taxon>Basidiomycota</taxon>
        <taxon>Agaricomycotina</taxon>
        <taxon>Agaricomycetes</taxon>
        <taxon>Agaricomycetidae</taxon>
        <taxon>Agaricales</taxon>
        <taxon>Marasmiineae</taxon>
        <taxon>Mycenaceae</taxon>
        <taxon>Mycena</taxon>
    </lineage>
</organism>
<accession>A0AAD7CAA8</accession>
<proteinExistence type="predicted"/>
<name>A0AAD7CAA8_MYCRO</name>
<gene>
    <name evidence="2" type="ORF">B0H17DRAFT_1148548</name>
</gene>
<feature type="region of interest" description="Disordered" evidence="1">
    <location>
        <begin position="116"/>
        <end position="142"/>
    </location>
</feature>
<evidence type="ECO:0000256" key="1">
    <source>
        <dbReference type="SAM" id="MobiDB-lite"/>
    </source>
</evidence>